<keyword evidence="2" id="KW-1185">Reference proteome</keyword>
<reference evidence="1" key="1">
    <citation type="submission" date="2019-09" db="EMBL/GenBank/DDBJ databases">
        <title>Bird 10,000 Genomes (B10K) Project - Family phase.</title>
        <authorList>
            <person name="Zhang G."/>
        </authorList>
    </citation>
    <scope>NUCLEOTIDE SEQUENCE</scope>
    <source>
        <strain evidence="1">B10K-DU-012-47</strain>
    </source>
</reference>
<evidence type="ECO:0000313" key="1">
    <source>
        <dbReference type="EMBL" id="NWI02638.1"/>
    </source>
</evidence>
<dbReference type="GO" id="GO:0016787">
    <property type="term" value="F:hydrolase activity"/>
    <property type="evidence" value="ECO:0007669"/>
    <property type="project" value="UniProtKB-KW"/>
</dbReference>
<dbReference type="InterPro" id="IPR002933">
    <property type="entry name" value="Peptidase_M20"/>
</dbReference>
<dbReference type="Proteomes" id="UP000629438">
    <property type="component" value="Unassembled WGS sequence"/>
</dbReference>
<dbReference type="EMBL" id="WAAG01052488">
    <property type="protein sequence ID" value="NWI02638.1"/>
    <property type="molecule type" value="Genomic_DNA"/>
</dbReference>
<dbReference type="SUPFAM" id="SSF53187">
    <property type="entry name" value="Zn-dependent exopeptidases"/>
    <property type="match status" value="1"/>
</dbReference>
<proteinExistence type="predicted"/>
<gene>
    <name evidence="1" type="primary">Ill8</name>
    <name evidence="1" type="ORF">TICMUR_R12265</name>
</gene>
<dbReference type="Gene3D" id="3.40.630.10">
    <property type="entry name" value="Zn peptidases"/>
    <property type="match status" value="1"/>
</dbReference>
<organism evidence="1 2">
    <name type="scientific">Tichodroma muraria</name>
    <dbReference type="NCBI Taxonomy" id="237442"/>
    <lineage>
        <taxon>Eukaryota</taxon>
        <taxon>Metazoa</taxon>
        <taxon>Chordata</taxon>
        <taxon>Craniata</taxon>
        <taxon>Vertebrata</taxon>
        <taxon>Euteleostomi</taxon>
        <taxon>Archelosauria</taxon>
        <taxon>Archosauria</taxon>
        <taxon>Dinosauria</taxon>
        <taxon>Saurischia</taxon>
        <taxon>Theropoda</taxon>
        <taxon>Coelurosauria</taxon>
        <taxon>Aves</taxon>
        <taxon>Neognathae</taxon>
        <taxon>Neoaves</taxon>
        <taxon>Telluraves</taxon>
        <taxon>Australaves</taxon>
        <taxon>Passeriformes</taxon>
        <taxon>Sittidae</taxon>
        <taxon>Tichodroma</taxon>
    </lineage>
</organism>
<dbReference type="OrthoDB" id="9246368at2759"/>
<dbReference type="InterPro" id="IPR017439">
    <property type="entry name" value="Amidohydrolase"/>
</dbReference>
<evidence type="ECO:0000313" key="2">
    <source>
        <dbReference type="Proteomes" id="UP000629438"/>
    </source>
</evidence>
<dbReference type="PANTHER" id="PTHR11014">
    <property type="entry name" value="PEPTIDASE M20 FAMILY MEMBER"/>
    <property type="match status" value="1"/>
</dbReference>
<feature type="non-terminal residue" evidence="1">
    <location>
        <position position="1"/>
    </location>
</feature>
<accession>A0A850ZAT4</accession>
<feature type="non-terminal residue" evidence="1">
    <location>
        <position position="104"/>
    </location>
</feature>
<comment type="caution">
    <text evidence="1">The sequence shown here is derived from an EMBL/GenBank/DDBJ whole genome shotgun (WGS) entry which is preliminary data.</text>
</comment>
<name>A0A850ZAT4_9PASS</name>
<keyword evidence="1" id="KW-0378">Hydrolase</keyword>
<protein>
    <submittedName>
        <fullName evidence="1">ILL8 hydrolase</fullName>
    </submittedName>
</protein>
<dbReference type="Pfam" id="PF01546">
    <property type="entry name" value="Peptidase_M20"/>
    <property type="match status" value="1"/>
</dbReference>
<dbReference type="AlphaFoldDB" id="A0A850ZAT4"/>
<dbReference type="PANTHER" id="PTHR11014:SF63">
    <property type="entry name" value="METALLOPEPTIDASE, PUTATIVE (AFU_ORTHOLOGUE AFUA_6G09600)-RELATED"/>
    <property type="match status" value="1"/>
</dbReference>
<sequence>MDALPTQENSGKAWSSTVEGKFHGCGHDGHTTTLLYAAEYLARTRNFNGTLHLIFQPAEELLYGGRVMVEDGLFDLFPCDHIFGLHNMPSQPVGKIGLRDGAMM</sequence>